<dbReference type="InterPro" id="IPR014710">
    <property type="entry name" value="RmlC-like_jellyroll"/>
</dbReference>
<protein>
    <submittedName>
        <fullName evidence="5">Crp/Fnr family transcriptional regulator</fullName>
    </submittedName>
</protein>
<dbReference type="InterPro" id="IPR018490">
    <property type="entry name" value="cNMP-bd_dom_sf"/>
</dbReference>
<name>A0A1I5JUN8_9FIRM</name>
<sequence length="218" mass="24471">MSESISFLPFWDALTDSEKAAINHSVFIQKYEKGTVIHQYSGNCIGLNILQKGRARIFITSPEGDEITLCRLLEGEVCILSAACMIHNLNFDIDIAYEEDTESCIIPKDVFKAVSDTNPSVKDFTLGMVANNFSIIMDRFNQFAFSSMRNRLSNALLEHYRLEKSRTLHLTHDALARDLGTAREVVTRLLNQFQSEGLVCLSRGEITLLDPESLSLSS</sequence>
<dbReference type="GO" id="GO:0006355">
    <property type="term" value="P:regulation of DNA-templated transcription"/>
    <property type="evidence" value="ECO:0007669"/>
    <property type="project" value="InterPro"/>
</dbReference>
<evidence type="ECO:0000313" key="5">
    <source>
        <dbReference type="EMBL" id="NZA38854.1"/>
    </source>
</evidence>
<evidence type="ECO:0000256" key="1">
    <source>
        <dbReference type="ARBA" id="ARBA00023015"/>
    </source>
</evidence>
<keyword evidence="3" id="KW-0804">Transcription</keyword>
<dbReference type="EMBL" id="JACCKS010000013">
    <property type="protein sequence ID" value="NZA38854.1"/>
    <property type="molecule type" value="Genomic_DNA"/>
</dbReference>
<dbReference type="SUPFAM" id="SSF51206">
    <property type="entry name" value="cAMP-binding domain-like"/>
    <property type="match status" value="1"/>
</dbReference>
<comment type="caution">
    <text evidence="5">The sequence shown here is derived from an EMBL/GenBank/DDBJ whole genome shotgun (WGS) entry which is preliminary data.</text>
</comment>
<reference evidence="5 6" key="1">
    <citation type="submission" date="2020-07" db="EMBL/GenBank/DDBJ databases">
        <title>Organ Donor 1.</title>
        <authorList>
            <person name="Marsh A.J."/>
            <person name="Azcarate-Peril M.A."/>
        </authorList>
    </citation>
    <scope>NUCLEOTIDE SEQUENCE [LARGE SCALE GENOMIC DNA]</scope>
    <source>
        <strain evidence="5 6">AMC0717</strain>
    </source>
</reference>
<dbReference type="Proteomes" id="UP000586254">
    <property type="component" value="Unassembled WGS sequence"/>
</dbReference>
<dbReference type="Pfam" id="PF13545">
    <property type="entry name" value="HTH_Crp_2"/>
    <property type="match status" value="1"/>
</dbReference>
<evidence type="ECO:0000313" key="6">
    <source>
        <dbReference type="Proteomes" id="UP000586254"/>
    </source>
</evidence>
<feature type="domain" description="HTH crp-type" evidence="4">
    <location>
        <begin position="146"/>
        <end position="212"/>
    </location>
</feature>
<dbReference type="InterPro" id="IPR036388">
    <property type="entry name" value="WH-like_DNA-bd_sf"/>
</dbReference>
<dbReference type="Pfam" id="PF00027">
    <property type="entry name" value="cNMP_binding"/>
    <property type="match status" value="1"/>
</dbReference>
<keyword evidence="1" id="KW-0805">Transcription regulation</keyword>
<evidence type="ECO:0000259" key="4">
    <source>
        <dbReference type="PROSITE" id="PS51063"/>
    </source>
</evidence>
<dbReference type="SUPFAM" id="SSF46785">
    <property type="entry name" value="Winged helix' DNA-binding domain"/>
    <property type="match status" value="1"/>
</dbReference>
<dbReference type="AlphaFoldDB" id="A0A1I5JUN8"/>
<evidence type="ECO:0000256" key="3">
    <source>
        <dbReference type="ARBA" id="ARBA00023163"/>
    </source>
</evidence>
<gene>
    <name evidence="5" type="ORF">H0N91_12130</name>
</gene>
<dbReference type="RefSeq" id="WP_090412964.1">
    <property type="nucleotide sequence ID" value="NZ_CAJKZB010000006.1"/>
</dbReference>
<organism evidence="5 6">
    <name type="scientific">Eubacterium callanderi</name>
    <dbReference type="NCBI Taxonomy" id="53442"/>
    <lineage>
        <taxon>Bacteria</taxon>
        <taxon>Bacillati</taxon>
        <taxon>Bacillota</taxon>
        <taxon>Clostridia</taxon>
        <taxon>Eubacteriales</taxon>
        <taxon>Eubacteriaceae</taxon>
        <taxon>Eubacterium</taxon>
    </lineage>
</organism>
<proteinExistence type="predicted"/>
<dbReference type="InterPro" id="IPR036390">
    <property type="entry name" value="WH_DNA-bd_sf"/>
</dbReference>
<dbReference type="InterPro" id="IPR000595">
    <property type="entry name" value="cNMP-bd_dom"/>
</dbReference>
<dbReference type="Gene3D" id="1.10.10.10">
    <property type="entry name" value="Winged helix-like DNA-binding domain superfamily/Winged helix DNA-binding domain"/>
    <property type="match status" value="1"/>
</dbReference>
<accession>A0A1I5JUN8</accession>
<dbReference type="PRINTS" id="PR00034">
    <property type="entry name" value="HTHCRP"/>
</dbReference>
<dbReference type="InterPro" id="IPR012318">
    <property type="entry name" value="HTH_CRP"/>
</dbReference>
<dbReference type="GO" id="GO:0003677">
    <property type="term" value="F:DNA binding"/>
    <property type="evidence" value="ECO:0007669"/>
    <property type="project" value="UniProtKB-KW"/>
</dbReference>
<keyword evidence="2" id="KW-0238">DNA-binding</keyword>
<dbReference type="SMART" id="SM00419">
    <property type="entry name" value="HTH_CRP"/>
    <property type="match status" value="1"/>
</dbReference>
<evidence type="ECO:0000256" key="2">
    <source>
        <dbReference type="ARBA" id="ARBA00023125"/>
    </source>
</evidence>
<dbReference type="Gene3D" id="2.60.120.10">
    <property type="entry name" value="Jelly Rolls"/>
    <property type="match status" value="1"/>
</dbReference>
<dbReference type="PROSITE" id="PS51063">
    <property type="entry name" value="HTH_CRP_2"/>
    <property type="match status" value="1"/>
</dbReference>